<evidence type="ECO:0000256" key="2">
    <source>
        <dbReference type="ARBA" id="ARBA00022448"/>
    </source>
</evidence>
<feature type="transmembrane region" description="Helical" evidence="7">
    <location>
        <begin position="131"/>
        <end position="159"/>
    </location>
</feature>
<dbReference type="InterPro" id="IPR045621">
    <property type="entry name" value="BPD_transp_1_N"/>
</dbReference>
<keyword evidence="2 7" id="KW-0813">Transport</keyword>
<evidence type="ECO:0000256" key="5">
    <source>
        <dbReference type="ARBA" id="ARBA00022989"/>
    </source>
</evidence>
<dbReference type="GO" id="GO:0055085">
    <property type="term" value="P:transmembrane transport"/>
    <property type="evidence" value="ECO:0007669"/>
    <property type="project" value="InterPro"/>
</dbReference>
<dbReference type="GO" id="GO:0005886">
    <property type="term" value="C:plasma membrane"/>
    <property type="evidence" value="ECO:0007669"/>
    <property type="project" value="UniProtKB-SubCell"/>
</dbReference>
<keyword evidence="3" id="KW-1003">Cell membrane</keyword>
<protein>
    <submittedName>
        <fullName evidence="9">Binding-protein-dependent transport systems inner membrane component</fullName>
    </submittedName>
</protein>
<feature type="domain" description="ABC transmembrane type-1" evidence="8">
    <location>
        <begin position="95"/>
        <end position="304"/>
    </location>
</feature>
<dbReference type="PROSITE" id="PS50928">
    <property type="entry name" value="ABC_TM1"/>
    <property type="match status" value="1"/>
</dbReference>
<keyword evidence="6 7" id="KW-0472">Membrane</keyword>
<dbReference type="InterPro" id="IPR035906">
    <property type="entry name" value="MetI-like_sf"/>
</dbReference>
<accession>Q11C72</accession>
<feature type="transmembrane region" description="Helical" evidence="7">
    <location>
        <begin position="9"/>
        <end position="30"/>
    </location>
</feature>
<organism evidence="9">
    <name type="scientific">Chelativorans sp. (strain BNC1)</name>
    <dbReference type="NCBI Taxonomy" id="266779"/>
    <lineage>
        <taxon>Bacteria</taxon>
        <taxon>Pseudomonadati</taxon>
        <taxon>Pseudomonadota</taxon>
        <taxon>Alphaproteobacteria</taxon>
        <taxon>Hyphomicrobiales</taxon>
        <taxon>Phyllobacteriaceae</taxon>
        <taxon>Chelativorans</taxon>
    </lineage>
</organism>
<evidence type="ECO:0000256" key="7">
    <source>
        <dbReference type="RuleBase" id="RU363032"/>
    </source>
</evidence>
<gene>
    <name evidence="9" type="ordered locus">Meso_3634</name>
</gene>
<proteinExistence type="inferred from homology"/>
<evidence type="ECO:0000256" key="4">
    <source>
        <dbReference type="ARBA" id="ARBA00022692"/>
    </source>
</evidence>
<feature type="transmembrane region" description="Helical" evidence="7">
    <location>
        <begin position="99"/>
        <end position="119"/>
    </location>
</feature>
<evidence type="ECO:0000259" key="8">
    <source>
        <dbReference type="PROSITE" id="PS50928"/>
    </source>
</evidence>
<dbReference type="EMBL" id="CP000390">
    <property type="protein sequence ID" value="ABG65003.1"/>
    <property type="molecule type" value="Genomic_DNA"/>
</dbReference>
<dbReference type="KEGG" id="mes:Meso_3634"/>
<feature type="transmembrane region" description="Helical" evidence="7">
    <location>
        <begin position="281"/>
        <end position="307"/>
    </location>
</feature>
<dbReference type="PANTHER" id="PTHR43163">
    <property type="entry name" value="DIPEPTIDE TRANSPORT SYSTEM PERMEASE PROTEIN DPPB-RELATED"/>
    <property type="match status" value="1"/>
</dbReference>
<evidence type="ECO:0000256" key="6">
    <source>
        <dbReference type="ARBA" id="ARBA00023136"/>
    </source>
</evidence>
<dbReference type="AlphaFoldDB" id="Q11C72"/>
<feature type="transmembrane region" description="Helical" evidence="7">
    <location>
        <begin position="236"/>
        <end position="261"/>
    </location>
</feature>
<comment type="subcellular location">
    <subcellularLocation>
        <location evidence="1 7">Cell membrane</location>
        <topology evidence="1 7">Multi-pass membrane protein</topology>
    </subcellularLocation>
</comment>
<dbReference type="Gene3D" id="1.10.3720.10">
    <property type="entry name" value="MetI-like"/>
    <property type="match status" value="1"/>
</dbReference>
<dbReference type="Pfam" id="PF00528">
    <property type="entry name" value="BPD_transp_1"/>
    <property type="match status" value="1"/>
</dbReference>
<dbReference type="SUPFAM" id="SSF161098">
    <property type="entry name" value="MetI-like"/>
    <property type="match status" value="1"/>
</dbReference>
<name>Q11C72_CHESB</name>
<feature type="transmembrane region" description="Helical" evidence="7">
    <location>
        <begin position="179"/>
        <end position="197"/>
    </location>
</feature>
<dbReference type="OrthoDB" id="9805855at2"/>
<dbReference type="STRING" id="266779.Meso_3634"/>
<dbReference type="PANTHER" id="PTHR43163:SF3">
    <property type="entry name" value="PEPTIDE ABC TRANSPORTER PERMEASE PROTEIN"/>
    <property type="match status" value="1"/>
</dbReference>
<dbReference type="InterPro" id="IPR000515">
    <property type="entry name" value="MetI-like"/>
</dbReference>
<evidence type="ECO:0000256" key="1">
    <source>
        <dbReference type="ARBA" id="ARBA00004651"/>
    </source>
</evidence>
<sequence length="313" mass="33510" precursor="true">MTEMIIRRVGLLALILFAVSFMTFMIVNVLPGDVAAVVLGDGASPEQVHLLREKLGLNEPVLTRFVSWLGDMLRGDFGVSLLYGQPIKPMLATRLYNSLVLAFLALVLSVPVAILLGTVTAMKRGSWIDRIISSLTAVTFALPEFVKGLALILVFGIWLEVLPGSSLIEAGRHPLSQPLILVLPVLTVAIGMQPYFVQITRAGMIEAFRSDYVRTAVLKGLPPHVVALKHALRNGVLPAVAVIGMTLGNALGGLVVVETVFSYPGIGQLMVSAISARDVPIIQSTVMIVAAAYAVGNLLADIVSIALNPRLRY</sequence>
<evidence type="ECO:0000313" key="9">
    <source>
        <dbReference type="EMBL" id="ABG65003.1"/>
    </source>
</evidence>
<evidence type="ECO:0000256" key="3">
    <source>
        <dbReference type="ARBA" id="ARBA00022475"/>
    </source>
</evidence>
<dbReference type="HOGENOM" id="CLU_036879_0_1_5"/>
<reference evidence="9" key="1">
    <citation type="submission" date="2006-06" db="EMBL/GenBank/DDBJ databases">
        <title>Complete sequence of chromosome of Chelativorans sp. BNC1.</title>
        <authorList>
            <consortium name="US DOE Joint Genome Institute"/>
            <person name="Copeland A."/>
            <person name="Lucas S."/>
            <person name="Lapidus A."/>
            <person name="Barry K."/>
            <person name="Detter J.C."/>
            <person name="Glavina del Rio T."/>
            <person name="Hammon N."/>
            <person name="Israni S."/>
            <person name="Dalin E."/>
            <person name="Tice H."/>
            <person name="Pitluck S."/>
            <person name="Chertkov O."/>
            <person name="Brettin T."/>
            <person name="Bruce D."/>
            <person name="Han C."/>
            <person name="Tapia R."/>
            <person name="Gilna P."/>
            <person name="Schmutz J."/>
            <person name="Larimer F."/>
            <person name="Land M."/>
            <person name="Hauser L."/>
            <person name="Kyrpides N."/>
            <person name="Mikhailova N."/>
            <person name="Richardson P."/>
        </authorList>
    </citation>
    <scope>NUCLEOTIDE SEQUENCE</scope>
    <source>
        <strain evidence="9">BNC1</strain>
    </source>
</reference>
<keyword evidence="4 7" id="KW-0812">Transmembrane</keyword>
<comment type="similarity">
    <text evidence="7">Belongs to the binding-protein-dependent transport system permease family.</text>
</comment>
<keyword evidence="5 7" id="KW-1133">Transmembrane helix</keyword>
<dbReference type="eggNOG" id="COG0601">
    <property type="taxonomic scope" value="Bacteria"/>
</dbReference>
<dbReference type="CDD" id="cd06261">
    <property type="entry name" value="TM_PBP2"/>
    <property type="match status" value="1"/>
</dbReference>
<dbReference type="Pfam" id="PF19300">
    <property type="entry name" value="BPD_transp_1_N"/>
    <property type="match status" value="1"/>
</dbReference>